<sequence>MNYIIVLIMAWGIFRLVSKFIRLVYGGSQKKIYLSLNLSYVELLFFTGYFLFLLWRFSSQFRDIPLLFSIPVLIIVVMVFWYVHRQALLGVLFRYHYNFKLGEGIKSNDLDGKLSGMYLLFVILETIQGDRIKIPYNQILNTHIYKKQSAEYKNRNLVKLYVEAGSFQDLQKKIANIKDYTLSLPYILTKHNPVITIADEKNGIYELDLVVHTINDRVAKILEAALEDKFNSKSVEL</sequence>
<evidence type="ECO:0000256" key="1">
    <source>
        <dbReference type="SAM" id="Phobius"/>
    </source>
</evidence>
<dbReference type="PANTHER" id="PTHR30221:SF1">
    <property type="entry name" value="SMALL-CONDUCTANCE MECHANOSENSITIVE CHANNEL"/>
    <property type="match status" value="1"/>
</dbReference>
<dbReference type="InterPro" id="IPR045275">
    <property type="entry name" value="MscS_archaea/bacteria_type"/>
</dbReference>
<evidence type="ECO:0000313" key="3">
    <source>
        <dbReference type="EMBL" id="NMM49817.1"/>
    </source>
</evidence>
<dbReference type="GO" id="GO:0008381">
    <property type="term" value="F:mechanosensitive monoatomic ion channel activity"/>
    <property type="evidence" value="ECO:0007669"/>
    <property type="project" value="InterPro"/>
</dbReference>
<dbReference type="RefSeq" id="WP_169683278.1">
    <property type="nucleotide sequence ID" value="NZ_JABBNU010000009.1"/>
</dbReference>
<evidence type="ECO:0000313" key="4">
    <source>
        <dbReference type="Proteomes" id="UP000559010"/>
    </source>
</evidence>
<keyword evidence="1" id="KW-0812">Transmembrane</keyword>
<keyword evidence="1" id="KW-1133">Transmembrane helix</keyword>
<reference evidence="3 4" key="1">
    <citation type="submission" date="2020-04" db="EMBL/GenBank/DDBJ databases">
        <title>Flammeovirgaceae bacterium KN852 isolated from deep sea.</title>
        <authorList>
            <person name="Zhang D.-C."/>
        </authorList>
    </citation>
    <scope>NUCLEOTIDE SEQUENCE [LARGE SCALE GENOMIC DNA]</scope>
    <source>
        <strain evidence="3 4">KN852</strain>
    </source>
</reference>
<keyword evidence="4" id="KW-1185">Reference proteome</keyword>
<feature type="transmembrane region" description="Helical" evidence="1">
    <location>
        <begin position="6"/>
        <end position="25"/>
    </location>
</feature>
<dbReference type="InterPro" id="IPR006685">
    <property type="entry name" value="MscS_channel_2nd"/>
</dbReference>
<name>A0A848IZV0_9BACT</name>
<feature type="transmembrane region" description="Helical" evidence="1">
    <location>
        <begin position="64"/>
        <end position="83"/>
    </location>
</feature>
<feature type="domain" description="Mechanosensitive ion channel MscS" evidence="2">
    <location>
        <begin position="90"/>
        <end position="144"/>
    </location>
</feature>
<feature type="transmembrane region" description="Helical" evidence="1">
    <location>
        <begin position="37"/>
        <end position="58"/>
    </location>
</feature>
<evidence type="ECO:0000259" key="2">
    <source>
        <dbReference type="Pfam" id="PF00924"/>
    </source>
</evidence>
<dbReference type="EMBL" id="JABBNU010000009">
    <property type="protein sequence ID" value="NMM49817.1"/>
    <property type="molecule type" value="Genomic_DNA"/>
</dbReference>
<protein>
    <submittedName>
        <fullName evidence="3">Mechanosensitive ion channel</fullName>
    </submittedName>
</protein>
<proteinExistence type="predicted"/>
<dbReference type="GO" id="GO:0016020">
    <property type="term" value="C:membrane"/>
    <property type="evidence" value="ECO:0007669"/>
    <property type="project" value="InterPro"/>
</dbReference>
<gene>
    <name evidence="3" type="ORF">HH304_15520</name>
</gene>
<keyword evidence="1" id="KW-0472">Membrane</keyword>
<dbReference type="Pfam" id="PF00924">
    <property type="entry name" value="MS_channel_2nd"/>
    <property type="match status" value="1"/>
</dbReference>
<accession>A0A848IZV0</accession>
<dbReference type="AlphaFoldDB" id="A0A848IZV0"/>
<dbReference type="Proteomes" id="UP000559010">
    <property type="component" value="Unassembled WGS sequence"/>
</dbReference>
<organism evidence="3 4">
    <name type="scientific">Marinigracilibium pacificum</name>
    <dbReference type="NCBI Taxonomy" id="2729599"/>
    <lineage>
        <taxon>Bacteria</taxon>
        <taxon>Pseudomonadati</taxon>
        <taxon>Bacteroidota</taxon>
        <taxon>Cytophagia</taxon>
        <taxon>Cytophagales</taxon>
        <taxon>Flammeovirgaceae</taxon>
        <taxon>Marinigracilibium</taxon>
    </lineage>
</organism>
<dbReference type="PANTHER" id="PTHR30221">
    <property type="entry name" value="SMALL-CONDUCTANCE MECHANOSENSITIVE CHANNEL"/>
    <property type="match status" value="1"/>
</dbReference>
<comment type="caution">
    <text evidence="3">The sequence shown here is derived from an EMBL/GenBank/DDBJ whole genome shotgun (WGS) entry which is preliminary data.</text>
</comment>